<protein>
    <submittedName>
        <fullName evidence="1">Uncharacterized protein</fullName>
    </submittedName>
</protein>
<gene>
    <name evidence="1" type="primary">gb02748</name>
    <name evidence="1" type="ORF">PR202_gb02748</name>
</gene>
<accession>A0AAV5DZU8</accession>
<dbReference type="EMBL" id="BQKI01000072">
    <property type="protein sequence ID" value="GJN15806.1"/>
    <property type="molecule type" value="Genomic_DNA"/>
</dbReference>
<keyword evidence="2" id="KW-1185">Reference proteome</keyword>
<sequence length="194" mass="22167">MAVIIDPWWSPASCWLDASPEQVAETLTWFSSEKADIVMGYIVCAYPMTRTAVKEELVELKVFLSVLRQQVLDADEAPPLRKWREALYETLVSLLRSVNEYMATVKAAPSLRQRMPMQHDNWPCVLLVLAEQDEWADMDAWPEIRATLAAHEAATVTLVLSGGTEWYKEMGWITRHSDLFGFDTRRHLAMALLP</sequence>
<organism evidence="1 2">
    <name type="scientific">Eleusine coracana subsp. coracana</name>
    <dbReference type="NCBI Taxonomy" id="191504"/>
    <lineage>
        <taxon>Eukaryota</taxon>
        <taxon>Viridiplantae</taxon>
        <taxon>Streptophyta</taxon>
        <taxon>Embryophyta</taxon>
        <taxon>Tracheophyta</taxon>
        <taxon>Spermatophyta</taxon>
        <taxon>Magnoliopsida</taxon>
        <taxon>Liliopsida</taxon>
        <taxon>Poales</taxon>
        <taxon>Poaceae</taxon>
        <taxon>PACMAD clade</taxon>
        <taxon>Chloridoideae</taxon>
        <taxon>Cynodonteae</taxon>
        <taxon>Eleusininae</taxon>
        <taxon>Eleusine</taxon>
    </lineage>
</organism>
<evidence type="ECO:0000313" key="2">
    <source>
        <dbReference type="Proteomes" id="UP001054889"/>
    </source>
</evidence>
<name>A0AAV5DZU8_ELECO</name>
<evidence type="ECO:0000313" key="1">
    <source>
        <dbReference type="EMBL" id="GJN15806.1"/>
    </source>
</evidence>
<proteinExistence type="predicted"/>
<reference evidence="1" key="1">
    <citation type="journal article" date="2018" name="DNA Res.">
        <title>Multiple hybrid de novo genome assembly of finger millet, an orphan allotetraploid crop.</title>
        <authorList>
            <person name="Hatakeyama M."/>
            <person name="Aluri S."/>
            <person name="Balachadran M.T."/>
            <person name="Sivarajan S.R."/>
            <person name="Patrignani A."/>
            <person name="Gruter S."/>
            <person name="Poveda L."/>
            <person name="Shimizu-Inatsugi R."/>
            <person name="Baeten J."/>
            <person name="Francoijs K.J."/>
            <person name="Nataraja K.N."/>
            <person name="Reddy Y.A.N."/>
            <person name="Phadnis S."/>
            <person name="Ravikumar R.L."/>
            <person name="Schlapbach R."/>
            <person name="Sreeman S.M."/>
            <person name="Shimizu K.K."/>
        </authorList>
    </citation>
    <scope>NUCLEOTIDE SEQUENCE</scope>
</reference>
<reference evidence="1" key="2">
    <citation type="submission" date="2021-12" db="EMBL/GenBank/DDBJ databases">
        <title>Resequencing data analysis of finger millet.</title>
        <authorList>
            <person name="Hatakeyama M."/>
            <person name="Aluri S."/>
            <person name="Balachadran M.T."/>
            <person name="Sivarajan S.R."/>
            <person name="Poveda L."/>
            <person name="Shimizu-Inatsugi R."/>
            <person name="Schlapbach R."/>
            <person name="Sreeman S.M."/>
            <person name="Shimizu K.K."/>
        </authorList>
    </citation>
    <scope>NUCLEOTIDE SEQUENCE</scope>
</reference>
<dbReference type="AlphaFoldDB" id="A0AAV5DZU8"/>
<comment type="caution">
    <text evidence="1">The sequence shown here is derived from an EMBL/GenBank/DDBJ whole genome shotgun (WGS) entry which is preliminary data.</text>
</comment>
<dbReference type="Proteomes" id="UP001054889">
    <property type="component" value="Unassembled WGS sequence"/>
</dbReference>